<dbReference type="InParanoid" id="G5A366"/>
<gene>
    <name evidence="7" type="ORF">PHYSODRAFT_549331</name>
</gene>
<comment type="similarity">
    <text evidence="1 6">Belongs to the cytochrome P450 family.</text>
</comment>
<dbReference type="SUPFAM" id="SSF48264">
    <property type="entry name" value="Cytochrome P450"/>
    <property type="match status" value="1"/>
</dbReference>
<evidence type="ECO:0000256" key="6">
    <source>
        <dbReference type="RuleBase" id="RU000461"/>
    </source>
</evidence>
<dbReference type="Proteomes" id="UP000002640">
    <property type="component" value="Unassembled WGS sequence"/>
</dbReference>
<dbReference type="PRINTS" id="PR00385">
    <property type="entry name" value="P450"/>
</dbReference>
<name>G5A366_PHYSP</name>
<dbReference type="Pfam" id="PF00067">
    <property type="entry name" value="p450"/>
    <property type="match status" value="1"/>
</dbReference>
<dbReference type="GO" id="GO:0004497">
    <property type="term" value="F:monooxygenase activity"/>
    <property type="evidence" value="ECO:0007669"/>
    <property type="project" value="UniProtKB-KW"/>
</dbReference>
<protein>
    <recommendedName>
        <fullName evidence="9">Cytochrome P450</fullName>
    </recommendedName>
</protein>
<dbReference type="GO" id="GO:0006629">
    <property type="term" value="P:lipid metabolic process"/>
    <property type="evidence" value="ECO:0007669"/>
    <property type="project" value="UniProtKB-ARBA"/>
</dbReference>
<dbReference type="GO" id="GO:0016705">
    <property type="term" value="F:oxidoreductase activity, acting on paired donors, with incorporation or reduction of molecular oxygen"/>
    <property type="evidence" value="ECO:0007669"/>
    <property type="project" value="InterPro"/>
</dbReference>
<evidence type="ECO:0000256" key="2">
    <source>
        <dbReference type="ARBA" id="ARBA00022723"/>
    </source>
</evidence>
<evidence type="ECO:0000256" key="5">
    <source>
        <dbReference type="PIRSR" id="PIRSR602401-1"/>
    </source>
</evidence>
<organism evidence="7 8">
    <name type="scientific">Phytophthora sojae (strain P6497)</name>
    <name type="common">Soybean stem and root rot agent</name>
    <name type="synonym">Phytophthora megasperma f. sp. glycines</name>
    <dbReference type="NCBI Taxonomy" id="1094619"/>
    <lineage>
        <taxon>Eukaryota</taxon>
        <taxon>Sar</taxon>
        <taxon>Stramenopiles</taxon>
        <taxon>Oomycota</taxon>
        <taxon>Peronosporomycetes</taxon>
        <taxon>Peronosporales</taxon>
        <taxon>Peronosporaceae</taxon>
        <taxon>Phytophthora</taxon>
    </lineage>
</organism>
<evidence type="ECO:0000256" key="1">
    <source>
        <dbReference type="ARBA" id="ARBA00010617"/>
    </source>
</evidence>
<dbReference type="PANTHER" id="PTHR24296">
    <property type="entry name" value="CYTOCHROME P450"/>
    <property type="match status" value="1"/>
</dbReference>
<evidence type="ECO:0000256" key="4">
    <source>
        <dbReference type="ARBA" id="ARBA00023004"/>
    </source>
</evidence>
<evidence type="ECO:0000256" key="3">
    <source>
        <dbReference type="ARBA" id="ARBA00023002"/>
    </source>
</evidence>
<evidence type="ECO:0008006" key="9">
    <source>
        <dbReference type="Google" id="ProtNLM"/>
    </source>
</evidence>
<evidence type="ECO:0000313" key="7">
    <source>
        <dbReference type="EMBL" id="EGZ10106.1"/>
    </source>
</evidence>
<dbReference type="KEGG" id="psoj:PHYSODRAFT_549331"/>
<proteinExistence type="inferred from homology"/>
<dbReference type="STRING" id="1094619.G5A366"/>
<sequence length="362" mass="41672">MEATVHDKLGVFLDVLDIYHKRGKPFSIKQELSHFTMDAIAKIGFGLDMDTLKNSPDREEDHEFLEAFNKGSVPFGVRIQSPLWLWELKKYLNVGWEKVLMDNTKIMHQFINKKMEARDLVTLLMESKLRQTEDMHIEDDDATIMRDMVMTFVFAGKDSTAHSMGWFIVNMNRYPDVLKKIREEMKEKLPGLLTGEIRVPMQEQIKDLVYLEAVVKENIRLHPSTGFIVRETMQDTTLVDGTFVEKGQTLMVSSYCNARNKKTWGDDCLEFKPERMIDPETGKLRVLSPYVFSGFGSGQHVCIGQKFAQMEIKMAMATLFSKFDIKTVEDPWKLTYEFSLTIPVKGPLDVEVTPLTPLTPPK</sequence>
<dbReference type="InterPro" id="IPR002401">
    <property type="entry name" value="Cyt_P450_E_grp-I"/>
</dbReference>
<keyword evidence="2 5" id="KW-0479">Metal-binding</keyword>
<reference evidence="7 8" key="1">
    <citation type="journal article" date="2006" name="Science">
        <title>Phytophthora genome sequences uncover evolutionary origins and mechanisms of pathogenesis.</title>
        <authorList>
            <person name="Tyler B.M."/>
            <person name="Tripathy S."/>
            <person name="Zhang X."/>
            <person name="Dehal P."/>
            <person name="Jiang R.H."/>
            <person name="Aerts A."/>
            <person name="Arredondo F.D."/>
            <person name="Baxter L."/>
            <person name="Bensasson D."/>
            <person name="Beynon J.L."/>
            <person name="Chapman J."/>
            <person name="Damasceno C.M."/>
            <person name="Dorrance A.E."/>
            <person name="Dou D."/>
            <person name="Dickerman A.W."/>
            <person name="Dubchak I.L."/>
            <person name="Garbelotto M."/>
            <person name="Gijzen M."/>
            <person name="Gordon S.G."/>
            <person name="Govers F."/>
            <person name="Grunwald N.J."/>
            <person name="Huang W."/>
            <person name="Ivors K.L."/>
            <person name="Jones R.W."/>
            <person name="Kamoun S."/>
            <person name="Krampis K."/>
            <person name="Lamour K.H."/>
            <person name="Lee M.K."/>
            <person name="McDonald W.H."/>
            <person name="Medina M."/>
            <person name="Meijer H.J."/>
            <person name="Nordberg E.K."/>
            <person name="Maclean D.J."/>
            <person name="Ospina-Giraldo M.D."/>
            <person name="Morris P.F."/>
            <person name="Phuntumart V."/>
            <person name="Putnam N.H."/>
            <person name="Rash S."/>
            <person name="Rose J.K."/>
            <person name="Sakihama Y."/>
            <person name="Salamov A.A."/>
            <person name="Savidor A."/>
            <person name="Scheuring C.F."/>
            <person name="Smith B.M."/>
            <person name="Sobral B.W."/>
            <person name="Terry A."/>
            <person name="Torto-Alalibo T.A."/>
            <person name="Win J."/>
            <person name="Xu Z."/>
            <person name="Zhang H."/>
            <person name="Grigoriev I.V."/>
            <person name="Rokhsar D.S."/>
            <person name="Boore J.L."/>
        </authorList>
    </citation>
    <scope>NUCLEOTIDE SEQUENCE [LARGE SCALE GENOMIC DNA]</scope>
    <source>
        <strain evidence="7 8">P6497</strain>
    </source>
</reference>
<dbReference type="SMR" id="G5A366"/>
<feature type="binding site" description="axial binding residue" evidence="5">
    <location>
        <position position="302"/>
    </location>
    <ligand>
        <name>heme</name>
        <dbReference type="ChEBI" id="CHEBI:30413"/>
    </ligand>
    <ligandPart>
        <name>Fe</name>
        <dbReference type="ChEBI" id="CHEBI:18248"/>
    </ligandPart>
</feature>
<dbReference type="EMBL" id="JH159159">
    <property type="protein sequence ID" value="EGZ10106.1"/>
    <property type="molecule type" value="Genomic_DNA"/>
</dbReference>
<keyword evidence="5 6" id="KW-0349">Heme</keyword>
<dbReference type="RefSeq" id="XP_009534967.1">
    <property type="nucleotide sequence ID" value="XM_009536672.1"/>
</dbReference>
<dbReference type="PRINTS" id="PR00463">
    <property type="entry name" value="EP450I"/>
</dbReference>
<dbReference type="GeneID" id="20662681"/>
<comment type="cofactor">
    <cofactor evidence="5">
        <name>heme</name>
        <dbReference type="ChEBI" id="CHEBI:30413"/>
    </cofactor>
</comment>
<dbReference type="PROSITE" id="PS00086">
    <property type="entry name" value="CYTOCHROME_P450"/>
    <property type="match status" value="1"/>
</dbReference>
<keyword evidence="8" id="KW-1185">Reference proteome</keyword>
<dbReference type="GO" id="GO:0020037">
    <property type="term" value="F:heme binding"/>
    <property type="evidence" value="ECO:0007669"/>
    <property type="project" value="InterPro"/>
</dbReference>
<keyword evidence="3 6" id="KW-0560">Oxidoreductase</keyword>
<keyword evidence="6" id="KW-0503">Monooxygenase</keyword>
<evidence type="ECO:0000313" key="8">
    <source>
        <dbReference type="Proteomes" id="UP000002640"/>
    </source>
</evidence>
<dbReference type="InterPro" id="IPR017972">
    <property type="entry name" value="Cyt_P450_CS"/>
</dbReference>
<accession>G5A366</accession>
<dbReference type="GO" id="GO:0005506">
    <property type="term" value="F:iron ion binding"/>
    <property type="evidence" value="ECO:0007669"/>
    <property type="project" value="InterPro"/>
</dbReference>
<keyword evidence="4 5" id="KW-0408">Iron</keyword>
<dbReference type="InterPro" id="IPR036396">
    <property type="entry name" value="Cyt_P450_sf"/>
</dbReference>
<dbReference type="InterPro" id="IPR001128">
    <property type="entry name" value="Cyt_P450"/>
</dbReference>
<dbReference type="AlphaFoldDB" id="G5A366"/>
<dbReference type="Gene3D" id="1.10.630.10">
    <property type="entry name" value="Cytochrome P450"/>
    <property type="match status" value="1"/>
</dbReference>
<dbReference type="OMA" id="QHELYIC"/>